<gene>
    <name evidence="4" type="ORF">ACFQ63_36475</name>
</gene>
<dbReference type="InterPro" id="IPR002645">
    <property type="entry name" value="STAS_dom"/>
</dbReference>
<sequence>MSEREPNLDVDVEIRDDRTAVLTVEGELDMETADRLEDLLAEQFGQGRRRLVLDLAALGFMDSSGLNVLIRAVNRAREIGGDLYLAAPTPAVRRILEITGVTTTIPPHDGVADALAAAGGAR</sequence>
<dbReference type="PANTHER" id="PTHR33495">
    <property type="entry name" value="ANTI-SIGMA FACTOR ANTAGONIST TM_1081-RELATED-RELATED"/>
    <property type="match status" value="1"/>
</dbReference>
<evidence type="ECO:0000313" key="5">
    <source>
        <dbReference type="Proteomes" id="UP001600424"/>
    </source>
</evidence>
<proteinExistence type="inferred from homology"/>
<evidence type="ECO:0000256" key="2">
    <source>
        <dbReference type="RuleBase" id="RU003749"/>
    </source>
</evidence>
<dbReference type="PANTHER" id="PTHR33495:SF2">
    <property type="entry name" value="ANTI-SIGMA FACTOR ANTAGONIST TM_1081-RELATED"/>
    <property type="match status" value="1"/>
</dbReference>
<dbReference type="RefSeq" id="WP_386255736.1">
    <property type="nucleotide sequence ID" value="NZ_JBHTRV010000044.1"/>
</dbReference>
<reference evidence="4 5" key="1">
    <citation type="submission" date="2024-09" db="EMBL/GenBank/DDBJ databases">
        <title>The Natural Products Discovery Center: Release of the First 8490 Sequenced Strains for Exploring Actinobacteria Biosynthetic Diversity.</title>
        <authorList>
            <person name="Kalkreuter E."/>
            <person name="Kautsar S.A."/>
            <person name="Yang D."/>
            <person name="Bader C.D."/>
            <person name="Teijaro C.N."/>
            <person name="Fluegel L."/>
            <person name="Davis C.M."/>
            <person name="Simpson J.R."/>
            <person name="Lauterbach L."/>
            <person name="Steele A.D."/>
            <person name="Gui C."/>
            <person name="Meng S."/>
            <person name="Li G."/>
            <person name="Viehrig K."/>
            <person name="Ye F."/>
            <person name="Su P."/>
            <person name="Kiefer A.F."/>
            <person name="Nichols A."/>
            <person name="Cepeda A.J."/>
            <person name="Yan W."/>
            <person name="Fan B."/>
            <person name="Jiang Y."/>
            <person name="Adhikari A."/>
            <person name="Zheng C.-J."/>
            <person name="Schuster L."/>
            <person name="Cowan T.M."/>
            <person name="Smanski M.J."/>
            <person name="Chevrette M.G."/>
            <person name="De Carvalho L.P.S."/>
            <person name="Shen B."/>
        </authorList>
    </citation>
    <scope>NUCLEOTIDE SEQUENCE [LARGE SCALE GENOMIC DNA]</scope>
    <source>
        <strain evidence="4 5">NPDC056472</strain>
    </source>
</reference>
<dbReference type="CDD" id="cd07043">
    <property type="entry name" value="STAS_anti-anti-sigma_factors"/>
    <property type="match status" value="1"/>
</dbReference>
<dbReference type="NCBIfam" id="TIGR00377">
    <property type="entry name" value="ant_ant_sig"/>
    <property type="match status" value="1"/>
</dbReference>
<feature type="domain" description="STAS" evidence="3">
    <location>
        <begin position="21"/>
        <end position="118"/>
    </location>
</feature>
<dbReference type="InterPro" id="IPR036513">
    <property type="entry name" value="STAS_dom_sf"/>
</dbReference>
<dbReference type="Gene3D" id="3.30.750.24">
    <property type="entry name" value="STAS domain"/>
    <property type="match status" value="1"/>
</dbReference>
<dbReference type="Proteomes" id="UP001600424">
    <property type="component" value="Unassembled WGS sequence"/>
</dbReference>
<dbReference type="PROSITE" id="PS50801">
    <property type="entry name" value="STAS"/>
    <property type="match status" value="1"/>
</dbReference>
<keyword evidence="5" id="KW-1185">Reference proteome</keyword>
<name>A0ABW6J5H0_STRWE</name>
<comment type="similarity">
    <text evidence="1 2">Belongs to the anti-sigma-factor antagonist family.</text>
</comment>
<dbReference type="EMBL" id="JBHTRV010000044">
    <property type="protein sequence ID" value="MFE5985181.1"/>
    <property type="molecule type" value="Genomic_DNA"/>
</dbReference>
<evidence type="ECO:0000313" key="4">
    <source>
        <dbReference type="EMBL" id="MFE5985181.1"/>
    </source>
</evidence>
<comment type="caution">
    <text evidence="4">The sequence shown here is derived from an EMBL/GenBank/DDBJ whole genome shotgun (WGS) entry which is preliminary data.</text>
</comment>
<evidence type="ECO:0000259" key="3">
    <source>
        <dbReference type="PROSITE" id="PS50801"/>
    </source>
</evidence>
<dbReference type="SUPFAM" id="SSF52091">
    <property type="entry name" value="SpoIIaa-like"/>
    <property type="match status" value="1"/>
</dbReference>
<protein>
    <recommendedName>
        <fullName evidence="2">Anti-sigma factor antagonist</fullName>
    </recommendedName>
</protein>
<evidence type="ECO:0000256" key="1">
    <source>
        <dbReference type="ARBA" id="ARBA00009013"/>
    </source>
</evidence>
<dbReference type="InterPro" id="IPR003658">
    <property type="entry name" value="Anti-sigma_ant"/>
</dbReference>
<dbReference type="Pfam" id="PF01740">
    <property type="entry name" value="STAS"/>
    <property type="match status" value="1"/>
</dbReference>
<accession>A0ABW6J5H0</accession>
<organism evidence="4 5">
    <name type="scientific">Streptomyces wedmorensis</name>
    <dbReference type="NCBI Taxonomy" id="43759"/>
    <lineage>
        <taxon>Bacteria</taxon>
        <taxon>Bacillati</taxon>
        <taxon>Actinomycetota</taxon>
        <taxon>Actinomycetes</taxon>
        <taxon>Kitasatosporales</taxon>
        <taxon>Streptomycetaceae</taxon>
        <taxon>Streptomyces</taxon>
    </lineage>
</organism>